<feature type="compositionally biased region" description="Basic residues" evidence="1">
    <location>
        <begin position="64"/>
        <end position="77"/>
    </location>
</feature>
<feature type="region of interest" description="Disordered" evidence="1">
    <location>
        <begin position="46"/>
        <end position="114"/>
    </location>
</feature>
<organism evidence="2 3">
    <name type="scientific">Helicoverpa armigera</name>
    <name type="common">Cotton bollworm</name>
    <name type="synonym">Heliothis armigera</name>
    <dbReference type="NCBI Taxonomy" id="29058"/>
    <lineage>
        <taxon>Eukaryota</taxon>
        <taxon>Metazoa</taxon>
        <taxon>Ecdysozoa</taxon>
        <taxon>Arthropoda</taxon>
        <taxon>Hexapoda</taxon>
        <taxon>Insecta</taxon>
        <taxon>Pterygota</taxon>
        <taxon>Neoptera</taxon>
        <taxon>Endopterygota</taxon>
        <taxon>Lepidoptera</taxon>
        <taxon>Glossata</taxon>
        <taxon>Ditrysia</taxon>
        <taxon>Noctuoidea</taxon>
        <taxon>Noctuidae</taxon>
        <taxon>Heliothinae</taxon>
        <taxon>Helicoverpa</taxon>
    </lineage>
</organism>
<gene>
    <name evidence="2" type="primary">HaOG203975</name>
    <name evidence="2" type="ORF">B5X24_HaOG203975</name>
</gene>
<accession>A0A2W1BRI9</accession>
<sequence>MFLGGTMSRTLVAAVGDDLSLPSVIAAMLRSEEAWEAVASFCEDVMSQKESAERVRESDPLAAPHRRRRRGGRRRTQRPSPSAPGGDQRATGTGVPPPTLQSEPVRCINNPYAQ</sequence>
<dbReference type="Proteomes" id="UP000249218">
    <property type="component" value="Unassembled WGS sequence"/>
</dbReference>
<reference evidence="2 3" key="1">
    <citation type="journal article" date="2017" name="BMC Biol.">
        <title>Genomic innovations, transcriptional plasticity and gene loss underlying the evolution and divergence of two highly polyphagous and invasive Helicoverpa pest species.</title>
        <authorList>
            <person name="Pearce S.L."/>
            <person name="Clarke D.F."/>
            <person name="East P.D."/>
            <person name="Elfekih S."/>
            <person name="Gordon K.H."/>
            <person name="Jermiin L.S."/>
            <person name="McGaughran A."/>
            <person name="Oakeshott J.G."/>
            <person name="Papanikolaou A."/>
            <person name="Perera O.P."/>
            <person name="Rane R.V."/>
            <person name="Richards S."/>
            <person name="Tay W.T."/>
            <person name="Walsh T.K."/>
            <person name="Anderson A."/>
            <person name="Anderson C.J."/>
            <person name="Asgari S."/>
            <person name="Board P.G."/>
            <person name="Bretschneider A."/>
            <person name="Campbell P.M."/>
            <person name="Chertemps T."/>
            <person name="Christeller J.T."/>
            <person name="Coppin C.W."/>
            <person name="Downes S.J."/>
            <person name="Duan G."/>
            <person name="Farnsworth C.A."/>
            <person name="Good R.T."/>
            <person name="Han L.B."/>
            <person name="Han Y.C."/>
            <person name="Hatje K."/>
            <person name="Horne I."/>
            <person name="Huang Y.P."/>
            <person name="Hughes D.S."/>
            <person name="Jacquin-Joly E."/>
            <person name="James W."/>
            <person name="Jhangiani S."/>
            <person name="Kollmar M."/>
            <person name="Kuwar S.S."/>
            <person name="Li S."/>
            <person name="Liu N.Y."/>
            <person name="Maibeche M.T."/>
            <person name="Miller J.R."/>
            <person name="Montagne N."/>
            <person name="Perry T."/>
            <person name="Qu J."/>
            <person name="Song S.V."/>
            <person name="Sutton G.G."/>
            <person name="Vogel H."/>
            <person name="Walenz B.P."/>
            <person name="Xu W."/>
            <person name="Zhang H.J."/>
            <person name="Zou Z."/>
            <person name="Batterham P."/>
            <person name="Edwards O.R."/>
            <person name="Feyereisen R."/>
            <person name="Gibbs R.A."/>
            <person name="Heckel D.G."/>
            <person name="McGrath A."/>
            <person name="Robin C."/>
            <person name="Scherer S.E."/>
            <person name="Worley K.C."/>
            <person name="Wu Y.D."/>
        </authorList>
    </citation>
    <scope>NUCLEOTIDE SEQUENCE [LARGE SCALE GENOMIC DNA]</scope>
    <source>
        <strain evidence="2">Harm_GR_Male_#8</strain>
        <tissue evidence="2">Whole organism</tissue>
    </source>
</reference>
<proteinExistence type="predicted"/>
<name>A0A2W1BRI9_HELAM</name>
<protein>
    <submittedName>
        <fullName evidence="2">Uncharacterized protein</fullName>
    </submittedName>
</protein>
<evidence type="ECO:0000256" key="1">
    <source>
        <dbReference type="SAM" id="MobiDB-lite"/>
    </source>
</evidence>
<keyword evidence="3" id="KW-1185">Reference proteome</keyword>
<evidence type="ECO:0000313" key="3">
    <source>
        <dbReference type="Proteomes" id="UP000249218"/>
    </source>
</evidence>
<evidence type="ECO:0000313" key="2">
    <source>
        <dbReference type="EMBL" id="PZC76931.1"/>
    </source>
</evidence>
<dbReference type="AlphaFoldDB" id="A0A2W1BRI9"/>
<dbReference type="EMBL" id="KZ149940">
    <property type="protein sequence ID" value="PZC76931.1"/>
    <property type="molecule type" value="Genomic_DNA"/>
</dbReference>
<dbReference type="OrthoDB" id="415822at2759"/>
<feature type="compositionally biased region" description="Basic and acidic residues" evidence="1">
    <location>
        <begin position="46"/>
        <end position="59"/>
    </location>
</feature>